<feature type="domain" description="S1 motif" evidence="2">
    <location>
        <begin position="147"/>
        <end position="208"/>
    </location>
</feature>
<dbReference type="Pfam" id="PF17783">
    <property type="entry name" value="WHD_CvfB"/>
    <property type="match status" value="1"/>
</dbReference>
<organism evidence="3 4">
    <name type="scientific">Anaeromonas frigoriresistens</name>
    <dbReference type="NCBI Taxonomy" id="2683708"/>
    <lineage>
        <taxon>Bacteria</taxon>
        <taxon>Bacillati</taxon>
        <taxon>Bacillota</taxon>
        <taxon>Tissierellia</taxon>
        <taxon>Tissierellales</taxon>
        <taxon>Thermohalobacteraceae</taxon>
        <taxon>Anaeromonas</taxon>
    </lineage>
</organism>
<dbReference type="InterPro" id="IPR003029">
    <property type="entry name" value="S1_domain"/>
</dbReference>
<dbReference type="InterPro" id="IPR012340">
    <property type="entry name" value="NA-bd_OB-fold"/>
</dbReference>
<dbReference type="PANTHER" id="PTHR37296">
    <property type="entry name" value="CONSERVED VIRULENCE FACTOR B"/>
    <property type="match status" value="1"/>
</dbReference>
<dbReference type="PANTHER" id="PTHR37296:SF1">
    <property type="entry name" value="CONSERVED VIRULENCE FACTOR B"/>
    <property type="match status" value="1"/>
</dbReference>
<keyword evidence="4" id="KW-1185">Reference proteome</keyword>
<evidence type="ECO:0000313" key="4">
    <source>
        <dbReference type="Proteomes" id="UP000724672"/>
    </source>
</evidence>
<evidence type="ECO:0000256" key="1">
    <source>
        <dbReference type="PIRNR" id="PIRNR012524"/>
    </source>
</evidence>
<dbReference type="PIRSF" id="PIRSF012524">
    <property type="entry name" value="YitL_S1"/>
    <property type="match status" value="1"/>
</dbReference>
<comment type="similarity">
    <text evidence="1">Belongs to the CvfB family.</text>
</comment>
<proteinExistence type="inferred from homology"/>
<dbReference type="RefSeq" id="WP_203367446.1">
    <property type="nucleotide sequence ID" value="NZ_WSFT01000051.1"/>
</dbReference>
<evidence type="ECO:0000259" key="2">
    <source>
        <dbReference type="PROSITE" id="PS50126"/>
    </source>
</evidence>
<reference evidence="3" key="1">
    <citation type="submission" date="2019-12" db="EMBL/GenBank/DDBJ databases">
        <title>Clostridiaceae gen. nov. sp. nov., isolated from sediment in Xinjiang, China.</title>
        <authorList>
            <person name="Zhang R."/>
        </authorList>
    </citation>
    <scope>NUCLEOTIDE SEQUENCE</scope>
    <source>
        <strain evidence="3">D2Q-11</strain>
    </source>
</reference>
<dbReference type="InterPro" id="IPR014464">
    <property type="entry name" value="CvfB_fam"/>
</dbReference>
<comment type="caution">
    <text evidence="3">The sequence shown here is derived from an EMBL/GenBank/DDBJ whole genome shotgun (WGS) entry which is preliminary data.</text>
</comment>
<dbReference type="Pfam" id="PF00575">
    <property type="entry name" value="S1"/>
    <property type="match status" value="1"/>
</dbReference>
<protein>
    <submittedName>
        <fullName evidence="3">S1 RNA-binding domain-containing protein</fullName>
    </submittedName>
</protein>
<dbReference type="Pfam" id="PF13509">
    <property type="entry name" value="S1_2"/>
    <property type="match status" value="2"/>
</dbReference>
<dbReference type="EMBL" id="WSFT01000051">
    <property type="protein sequence ID" value="MBS4539524.1"/>
    <property type="molecule type" value="Genomic_DNA"/>
</dbReference>
<sequence length="278" mass="31583">MINLGKTQELIVDRLASQGAYLKSTKDNDDESVLLPMKEVEEGVEIGDKIKVFVYRDSKDRIIATTKKPKLTLGDIGLLEVVDTTNIGAFMDWGLEKDLFIPFKEQRGKIKKGREYLVGTYIDKSDRLCATMNVYDMLDTNSPYKEDDKVEGMVYNINPEIGIFVAVDNKYHGLIPKQRLFRSFELGEKIEAKVIKVRKDGKLELTIRKKAYKQIDGDADRILSKLKSNDGVLMINDKSAPGKIQRELKMSKASFKRAVGKLLKENKIKFIEGGIKRL</sequence>
<dbReference type="Gene3D" id="2.40.50.140">
    <property type="entry name" value="Nucleic acid-binding proteins"/>
    <property type="match status" value="2"/>
</dbReference>
<accession>A0A942UZ82</accession>
<dbReference type="InterPro" id="IPR039566">
    <property type="entry name" value="CvfB_S1_st"/>
</dbReference>
<dbReference type="SMART" id="SM00316">
    <property type="entry name" value="S1"/>
    <property type="match status" value="2"/>
</dbReference>
<dbReference type="PROSITE" id="PS50126">
    <property type="entry name" value="S1"/>
    <property type="match status" value="1"/>
</dbReference>
<dbReference type="Gene3D" id="1.10.10.10">
    <property type="entry name" value="Winged helix-like DNA-binding domain superfamily/Winged helix DNA-binding domain"/>
    <property type="match status" value="1"/>
</dbReference>
<dbReference type="GO" id="GO:0003676">
    <property type="term" value="F:nucleic acid binding"/>
    <property type="evidence" value="ECO:0007669"/>
    <property type="project" value="InterPro"/>
</dbReference>
<dbReference type="InterPro" id="IPR040764">
    <property type="entry name" value="CvfB_WH"/>
</dbReference>
<name>A0A942UZ82_9FIRM</name>
<evidence type="ECO:0000313" key="3">
    <source>
        <dbReference type="EMBL" id="MBS4539524.1"/>
    </source>
</evidence>
<dbReference type="Proteomes" id="UP000724672">
    <property type="component" value="Unassembled WGS sequence"/>
</dbReference>
<gene>
    <name evidence="3" type="ORF">GOQ27_13695</name>
</gene>
<dbReference type="InterPro" id="IPR036388">
    <property type="entry name" value="WH-like_DNA-bd_sf"/>
</dbReference>
<dbReference type="SUPFAM" id="SSF50249">
    <property type="entry name" value="Nucleic acid-binding proteins"/>
    <property type="match status" value="1"/>
</dbReference>
<dbReference type="AlphaFoldDB" id="A0A942UZ82"/>